<evidence type="ECO:0000313" key="2">
    <source>
        <dbReference type="EMBL" id="TDZ29599.1"/>
    </source>
</evidence>
<dbReference type="Pfam" id="PF01636">
    <property type="entry name" value="APH"/>
    <property type="match status" value="1"/>
</dbReference>
<name>A0A4V3HQY4_9PEZI</name>
<organism evidence="2 3">
    <name type="scientific">Colletotrichum spinosum</name>
    <dbReference type="NCBI Taxonomy" id="1347390"/>
    <lineage>
        <taxon>Eukaryota</taxon>
        <taxon>Fungi</taxon>
        <taxon>Dikarya</taxon>
        <taxon>Ascomycota</taxon>
        <taxon>Pezizomycotina</taxon>
        <taxon>Sordariomycetes</taxon>
        <taxon>Hypocreomycetidae</taxon>
        <taxon>Glomerellales</taxon>
        <taxon>Glomerellaceae</taxon>
        <taxon>Colletotrichum</taxon>
        <taxon>Colletotrichum orbiculare species complex</taxon>
    </lineage>
</organism>
<gene>
    <name evidence="2" type="primary">psiK</name>
    <name evidence="2" type="ORF">C8035_v011172</name>
</gene>
<dbReference type="Gene3D" id="3.30.200.20">
    <property type="entry name" value="Phosphorylase Kinase, domain 1"/>
    <property type="match status" value="1"/>
</dbReference>
<reference evidence="2 3" key="1">
    <citation type="submission" date="2018-11" db="EMBL/GenBank/DDBJ databases">
        <title>Genome sequence and assembly of Colletotrichum spinosum.</title>
        <authorList>
            <person name="Gan P."/>
            <person name="Shirasu K."/>
        </authorList>
    </citation>
    <scope>NUCLEOTIDE SEQUENCE [LARGE SCALE GENOMIC DNA]</scope>
    <source>
        <strain evidence="2 3">CBS 515.97</strain>
    </source>
</reference>
<dbReference type="Proteomes" id="UP000295083">
    <property type="component" value="Unassembled WGS sequence"/>
</dbReference>
<dbReference type="InterPro" id="IPR002575">
    <property type="entry name" value="Aminoglycoside_PTrfase"/>
</dbReference>
<sequence length="395" mass="44504">MAKKASLAPDELLEADRIDVFQCLKNTVYAAASVEPLTGGQANFTYHVRLEQALRQDRDDAASAVTDVLVKRGAPYMAKHPQNGLTTDRCDVEVACMKELELLQRQWVASNATGFITRTPKCLFYDAETKTQAHEYIPRVLDLRTYSLKLFRLQTTASLRPQCRELGKALAGYIARFHSLGVIPPGNGAESMGRSNIWSAVTRSDDMQKLKHMINYDWLLDRVDQFPEVLQDAREVFVQVKQRALDELERGSKNLTVIHGDFYPQNILLQAEPLSVGCLTPLYVVDWENAQLGLPAMDHGGMMGEMYVLWLCHGIEAGLWMMQGYAKGLATLPEETKWRVAVQIGVHILSFWTFGREGPVGEFARQGRDIVANSWRKNRAWFETSELSCLFLGTS</sequence>
<feature type="domain" description="Aminoglycoside phosphotransferase" evidence="1">
    <location>
        <begin position="137"/>
        <end position="303"/>
    </location>
</feature>
<comment type="caution">
    <text evidence="2">The sequence shown here is derived from an EMBL/GenBank/DDBJ whole genome shotgun (WGS) entry which is preliminary data.</text>
</comment>
<dbReference type="InterPro" id="IPR011009">
    <property type="entry name" value="Kinase-like_dom_sf"/>
</dbReference>
<accession>A0A4V3HQY4</accession>
<keyword evidence="2" id="KW-0418">Kinase</keyword>
<keyword evidence="3" id="KW-1185">Reference proteome</keyword>
<evidence type="ECO:0000259" key="1">
    <source>
        <dbReference type="Pfam" id="PF01636"/>
    </source>
</evidence>
<keyword evidence="2" id="KW-0808">Transferase</keyword>
<dbReference type="SUPFAM" id="SSF56112">
    <property type="entry name" value="Protein kinase-like (PK-like)"/>
    <property type="match status" value="1"/>
</dbReference>
<dbReference type="EMBL" id="QAPG01000207">
    <property type="protein sequence ID" value="TDZ29599.1"/>
    <property type="molecule type" value="Genomic_DNA"/>
</dbReference>
<dbReference type="AlphaFoldDB" id="A0A4V3HQY4"/>
<protein>
    <submittedName>
        <fullName evidence="2">4-hydroxytryptamine kinase</fullName>
    </submittedName>
</protein>
<proteinExistence type="predicted"/>
<evidence type="ECO:0000313" key="3">
    <source>
        <dbReference type="Proteomes" id="UP000295083"/>
    </source>
</evidence>
<dbReference type="Gene3D" id="3.90.1200.10">
    <property type="match status" value="1"/>
</dbReference>
<dbReference type="GO" id="GO:0016301">
    <property type="term" value="F:kinase activity"/>
    <property type="evidence" value="ECO:0007669"/>
    <property type="project" value="UniProtKB-KW"/>
</dbReference>